<dbReference type="InterPro" id="IPR032834">
    <property type="entry name" value="NatK-like_C"/>
</dbReference>
<reference evidence="2" key="1">
    <citation type="journal article" date="2021" name="PeerJ">
        <title>Extensive microbial diversity within the chicken gut microbiome revealed by metagenomics and culture.</title>
        <authorList>
            <person name="Gilroy R."/>
            <person name="Ravi A."/>
            <person name="Getino M."/>
            <person name="Pursley I."/>
            <person name="Horton D.L."/>
            <person name="Alikhan N.F."/>
            <person name="Baker D."/>
            <person name="Gharbi K."/>
            <person name="Hall N."/>
            <person name="Watson M."/>
            <person name="Adriaenssens E.M."/>
            <person name="Foster-Nyarko E."/>
            <person name="Jarju S."/>
            <person name="Secka A."/>
            <person name="Antonio M."/>
            <person name="Oren A."/>
            <person name="Chaudhuri R.R."/>
            <person name="La Ragione R."/>
            <person name="Hildebrand F."/>
            <person name="Pallen M.J."/>
        </authorList>
    </citation>
    <scope>NUCLEOTIDE SEQUENCE</scope>
    <source>
        <strain evidence="2">ChiW19-6364</strain>
    </source>
</reference>
<dbReference type="Proteomes" id="UP000823850">
    <property type="component" value="Unassembled WGS sequence"/>
</dbReference>
<dbReference type="PANTHER" id="PTHR40448">
    <property type="entry name" value="TWO-COMPONENT SENSOR HISTIDINE KINASE"/>
    <property type="match status" value="1"/>
</dbReference>
<dbReference type="Pfam" id="PF14501">
    <property type="entry name" value="HATPase_c_5"/>
    <property type="match status" value="1"/>
</dbReference>
<dbReference type="Gene3D" id="3.30.565.10">
    <property type="entry name" value="Histidine kinase-like ATPase, C-terminal domain"/>
    <property type="match status" value="1"/>
</dbReference>
<reference evidence="2" key="2">
    <citation type="submission" date="2021-04" db="EMBL/GenBank/DDBJ databases">
        <authorList>
            <person name="Gilroy R."/>
        </authorList>
    </citation>
    <scope>NUCLEOTIDE SEQUENCE</scope>
    <source>
        <strain evidence="2">ChiW19-6364</strain>
    </source>
</reference>
<dbReference type="PANTHER" id="PTHR40448:SF1">
    <property type="entry name" value="TWO-COMPONENT SENSOR HISTIDINE KINASE"/>
    <property type="match status" value="1"/>
</dbReference>
<comment type="caution">
    <text evidence="2">The sequence shown here is derived from an EMBL/GenBank/DDBJ whole genome shotgun (WGS) entry which is preliminary data.</text>
</comment>
<proteinExistence type="predicted"/>
<dbReference type="InterPro" id="IPR036890">
    <property type="entry name" value="HATPase_C_sf"/>
</dbReference>
<evidence type="ECO:0000259" key="1">
    <source>
        <dbReference type="Pfam" id="PF14501"/>
    </source>
</evidence>
<dbReference type="SUPFAM" id="SSF55874">
    <property type="entry name" value="ATPase domain of HSP90 chaperone/DNA topoisomerase II/histidine kinase"/>
    <property type="match status" value="1"/>
</dbReference>
<evidence type="ECO:0000313" key="3">
    <source>
        <dbReference type="Proteomes" id="UP000823850"/>
    </source>
</evidence>
<evidence type="ECO:0000313" key="2">
    <source>
        <dbReference type="EMBL" id="HJD40067.1"/>
    </source>
</evidence>
<accession>A0A9D2U531</accession>
<dbReference type="GO" id="GO:0042802">
    <property type="term" value="F:identical protein binding"/>
    <property type="evidence" value="ECO:0007669"/>
    <property type="project" value="TreeGrafter"/>
</dbReference>
<name>A0A9D2U531_9FIRM</name>
<organism evidence="2 3">
    <name type="scientific">Candidatus Blautia stercoripullorum</name>
    <dbReference type="NCBI Taxonomy" id="2838502"/>
    <lineage>
        <taxon>Bacteria</taxon>
        <taxon>Bacillati</taxon>
        <taxon>Bacillota</taxon>
        <taxon>Clostridia</taxon>
        <taxon>Lachnospirales</taxon>
        <taxon>Lachnospiraceae</taxon>
        <taxon>Blautia</taxon>
    </lineage>
</organism>
<protein>
    <submittedName>
        <fullName evidence="2">GHKL domain-containing protein</fullName>
    </submittedName>
</protein>
<gene>
    <name evidence="2" type="ORF">H9913_08550</name>
</gene>
<feature type="domain" description="Sensor histidine kinase NatK-like C-terminal" evidence="1">
    <location>
        <begin position="139"/>
        <end position="240"/>
    </location>
</feature>
<sequence length="244" mass="28672">MLLVLIAGMILMLLLILALNGKKMKELERENEILQSYMHTVEEFYQGIQSRIEASRRYRHDLAKHIQTLETLLENQKSSEEIQVYMEGLKDAYEELKRQQFCRDEIVETILCIKNMQCEEEKIPAEIHVEDCLYREVEEADMVKLLYNLLDNAIEANQRIKEGETRGIRFSMEKRGEKILIEIENYISSEEEFSFATKKDKKADHGIGNEIISSLVDKYHGIRNTEIDKKNNLVTDKILLLREE</sequence>
<dbReference type="EMBL" id="DWUX01000154">
    <property type="protein sequence ID" value="HJD40067.1"/>
    <property type="molecule type" value="Genomic_DNA"/>
</dbReference>
<dbReference type="AlphaFoldDB" id="A0A9D2U531"/>